<sequence length="460" mass="49807">MALVDPLFAGQQLLLHNAPDMVSWAVIMQASSKRVVVTLTRNAASDSHSQSSSPAPHANIIELPFPGETGNTSNNGSDISNTISNSSGSSDVDDNLTVSPNSPAEIQPVLGPGPGAGASGSLFDWDVETSPPEPDTIPVLMNAPAAKSKPEVVLLTVCSGLLGHHLLNELMAQSSIRKIICVAVRRLSHRLETKQLPARSDRIIYYEGDLTQPRFGLAEGEWATLFTEVDTVIHNGSDMSNLEYYSAFRLANVESTRQLVRVCLPRKVPIHYVSSAGVALFAELDAFPPISCTSTGKTPPADGSHGYMCGKWVCATMLERVHAKYLLRFVIHRPSTIIRAGDDAEAERASFDWVNALLHYAHKTQTVPRVDHNAGAFDLVSIETCCNDTIRELLRDGPRDEGITYVNNVGDVIIPMAQMADIGLEKIGRAYRVLPMEAWTKVVVKAGLHPAVAALIETFI</sequence>
<gene>
    <name evidence="5" type="ORF">QIS74_04282</name>
</gene>
<feature type="region of interest" description="Disordered" evidence="3">
    <location>
        <begin position="45"/>
        <end position="113"/>
    </location>
</feature>
<evidence type="ECO:0000313" key="5">
    <source>
        <dbReference type="EMBL" id="KAK6222580.1"/>
    </source>
</evidence>
<dbReference type="InterPro" id="IPR013120">
    <property type="entry name" value="FAR_NAD-bd"/>
</dbReference>
<accession>A0AAV9TK75</accession>
<dbReference type="PANTHER" id="PTHR44845">
    <property type="entry name" value="CARRIER DOMAIN-CONTAINING PROTEIN"/>
    <property type="match status" value="1"/>
</dbReference>
<evidence type="ECO:0000256" key="3">
    <source>
        <dbReference type="SAM" id="MobiDB-lite"/>
    </source>
</evidence>
<evidence type="ECO:0000313" key="6">
    <source>
        <dbReference type="Proteomes" id="UP001327957"/>
    </source>
</evidence>
<organism evidence="5 6">
    <name type="scientific">Colletotrichum tabaci</name>
    <dbReference type="NCBI Taxonomy" id="1209068"/>
    <lineage>
        <taxon>Eukaryota</taxon>
        <taxon>Fungi</taxon>
        <taxon>Dikarya</taxon>
        <taxon>Ascomycota</taxon>
        <taxon>Pezizomycotina</taxon>
        <taxon>Sordariomycetes</taxon>
        <taxon>Hypocreomycetidae</taxon>
        <taxon>Glomerellales</taxon>
        <taxon>Glomerellaceae</taxon>
        <taxon>Colletotrichum</taxon>
        <taxon>Colletotrichum destructivum species complex</taxon>
    </lineage>
</organism>
<feature type="compositionally biased region" description="Low complexity" evidence="3">
    <location>
        <begin position="69"/>
        <end position="90"/>
    </location>
</feature>
<comment type="caution">
    <text evidence="5">The sequence shown here is derived from an EMBL/GenBank/DDBJ whole genome shotgun (WGS) entry which is preliminary data.</text>
</comment>
<dbReference type="InterPro" id="IPR036291">
    <property type="entry name" value="NAD(P)-bd_dom_sf"/>
</dbReference>
<feature type="compositionally biased region" description="Low complexity" evidence="3">
    <location>
        <begin position="45"/>
        <end position="58"/>
    </location>
</feature>
<feature type="domain" description="Thioester reductase (TE)" evidence="4">
    <location>
        <begin position="158"/>
        <end position="387"/>
    </location>
</feature>
<dbReference type="Proteomes" id="UP001327957">
    <property type="component" value="Unassembled WGS sequence"/>
</dbReference>
<dbReference type="EMBL" id="JASAOK010000018">
    <property type="protein sequence ID" value="KAK6222580.1"/>
    <property type="molecule type" value="Genomic_DNA"/>
</dbReference>
<proteinExistence type="predicted"/>
<dbReference type="Pfam" id="PF07993">
    <property type="entry name" value="NAD_binding_4"/>
    <property type="match status" value="1"/>
</dbReference>
<evidence type="ECO:0000256" key="2">
    <source>
        <dbReference type="ARBA" id="ARBA00022553"/>
    </source>
</evidence>
<dbReference type="Gene3D" id="3.40.50.720">
    <property type="entry name" value="NAD(P)-binding Rossmann-like Domain"/>
    <property type="match status" value="1"/>
</dbReference>
<evidence type="ECO:0000256" key="1">
    <source>
        <dbReference type="ARBA" id="ARBA00022450"/>
    </source>
</evidence>
<keyword evidence="1" id="KW-0596">Phosphopantetheine</keyword>
<keyword evidence="2" id="KW-0597">Phosphoprotein</keyword>
<keyword evidence="6" id="KW-1185">Reference proteome</keyword>
<dbReference type="PANTHER" id="PTHR44845:SF6">
    <property type="entry name" value="BETA-ALANINE-ACTIVATING ENZYME"/>
    <property type="match status" value="1"/>
</dbReference>
<name>A0AAV9TK75_9PEZI</name>
<reference evidence="5 6" key="1">
    <citation type="submission" date="2023-04" db="EMBL/GenBank/DDBJ databases">
        <title>Colletotrichum tabacum stain YC1 causing leaf anthracnose on Nicotiana tabacum(L.) cv.</title>
        <authorList>
            <person name="Ji Z."/>
            <person name="Wang M."/>
            <person name="Zhang J."/>
            <person name="Wang N."/>
            <person name="Zhou Z."/>
        </authorList>
    </citation>
    <scope>NUCLEOTIDE SEQUENCE [LARGE SCALE GENOMIC DNA]</scope>
    <source>
        <strain evidence="5 6">YC1</strain>
    </source>
</reference>
<protein>
    <submittedName>
        <fullName evidence="5">Polyketide synthase PksF</fullName>
    </submittedName>
</protein>
<dbReference type="SUPFAM" id="SSF51735">
    <property type="entry name" value="NAD(P)-binding Rossmann-fold domains"/>
    <property type="match status" value="1"/>
</dbReference>
<dbReference type="AlphaFoldDB" id="A0AAV9TK75"/>
<evidence type="ECO:0000259" key="4">
    <source>
        <dbReference type="Pfam" id="PF07993"/>
    </source>
</evidence>